<accession>X0WL43</accession>
<reference evidence="5" key="1">
    <citation type="journal article" date="2014" name="Front. Microbiol.">
        <title>High frequency of phylogenetically diverse reductive dehalogenase-homologous genes in deep subseafloor sedimentary metagenomes.</title>
        <authorList>
            <person name="Kawai M."/>
            <person name="Futagami T."/>
            <person name="Toyoda A."/>
            <person name="Takaki Y."/>
            <person name="Nishi S."/>
            <person name="Hori S."/>
            <person name="Arai W."/>
            <person name="Tsubouchi T."/>
            <person name="Morono Y."/>
            <person name="Uchiyama I."/>
            <person name="Ito T."/>
            <person name="Fujiyama A."/>
            <person name="Inagaki F."/>
            <person name="Takami H."/>
        </authorList>
    </citation>
    <scope>NUCLEOTIDE SEQUENCE</scope>
    <source>
        <strain evidence="5">Expedition CK06-06</strain>
    </source>
</reference>
<evidence type="ECO:0000256" key="1">
    <source>
        <dbReference type="ARBA" id="ARBA00010986"/>
    </source>
</evidence>
<protein>
    <submittedName>
        <fullName evidence="5">Uncharacterized protein</fullName>
    </submittedName>
</protein>
<sequence length="203" mass="21675">MSTVSCANSVVEQIARVDADIIPITHQHGCTHMGADTEQVLRTLSGTCDNPNGGGVLLVGLGCETANVNEIASRIDNSDRMVETLVIQEIGDARKIVDIARERLRRMKQFVSKQQRSDFDISSLTVGLECGGSDPFSGITANPAVGLVSDRLVELGATVILSEIPEMIGAEAPLESRIPDDAVKQKLLARIRDYVQMASDAGG</sequence>
<dbReference type="EMBL" id="BARS01043998">
    <property type="protein sequence ID" value="GAG31375.1"/>
    <property type="molecule type" value="Genomic_DNA"/>
</dbReference>
<dbReference type="InterPro" id="IPR007392">
    <property type="entry name" value="GD_AH_second"/>
</dbReference>
<name>X0WL43_9ZZZZ</name>
<dbReference type="InterPro" id="IPR052172">
    <property type="entry name" value="UxaA_altronate/galactarate_dh"/>
</dbReference>
<organism evidence="5">
    <name type="scientific">marine sediment metagenome</name>
    <dbReference type="NCBI Taxonomy" id="412755"/>
    <lineage>
        <taxon>unclassified sequences</taxon>
        <taxon>metagenomes</taxon>
        <taxon>ecological metagenomes</taxon>
    </lineage>
</organism>
<feature type="non-terminal residue" evidence="5">
    <location>
        <position position="203"/>
    </location>
</feature>
<feature type="domain" description="D-galactarate/Altronate dehydratase C-terminal" evidence="4">
    <location>
        <begin position="121"/>
        <end position="200"/>
    </location>
</feature>
<feature type="domain" description="D-galactarate/Altronate dehydratase second" evidence="3">
    <location>
        <begin position="1"/>
        <end position="107"/>
    </location>
</feature>
<dbReference type="GO" id="GO:0016829">
    <property type="term" value="F:lyase activity"/>
    <property type="evidence" value="ECO:0007669"/>
    <property type="project" value="UniProtKB-KW"/>
</dbReference>
<dbReference type="PANTHER" id="PTHR30536">
    <property type="entry name" value="ALTRONATE/GALACTARATE DEHYDRATASE"/>
    <property type="match status" value="1"/>
</dbReference>
<evidence type="ECO:0000259" key="3">
    <source>
        <dbReference type="Pfam" id="PF04295"/>
    </source>
</evidence>
<comment type="similarity">
    <text evidence="1">Belongs to the UxaA family.</text>
</comment>
<evidence type="ECO:0000259" key="4">
    <source>
        <dbReference type="Pfam" id="PF20629"/>
    </source>
</evidence>
<dbReference type="InterPro" id="IPR048332">
    <property type="entry name" value="GD_AH_C"/>
</dbReference>
<dbReference type="AlphaFoldDB" id="X0WL43"/>
<dbReference type="PANTHER" id="PTHR30536:SF5">
    <property type="entry name" value="ALTRONATE DEHYDRATASE"/>
    <property type="match status" value="1"/>
</dbReference>
<comment type="caution">
    <text evidence="5">The sequence shown here is derived from an EMBL/GenBank/DDBJ whole genome shotgun (WGS) entry which is preliminary data.</text>
</comment>
<evidence type="ECO:0000313" key="5">
    <source>
        <dbReference type="EMBL" id="GAG31375.1"/>
    </source>
</evidence>
<proteinExistence type="inferred from homology"/>
<gene>
    <name evidence="5" type="ORF">S01H1_66531</name>
</gene>
<dbReference type="GO" id="GO:0019698">
    <property type="term" value="P:D-galacturonate catabolic process"/>
    <property type="evidence" value="ECO:0007669"/>
    <property type="project" value="TreeGrafter"/>
</dbReference>
<dbReference type="Pfam" id="PF04295">
    <property type="entry name" value="GD_AH_second"/>
    <property type="match status" value="1"/>
</dbReference>
<evidence type="ECO:0000256" key="2">
    <source>
        <dbReference type="ARBA" id="ARBA00023239"/>
    </source>
</evidence>
<dbReference type="Pfam" id="PF20629">
    <property type="entry name" value="GD_AH_C"/>
    <property type="match status" value="1"/>
</dbReference>
<keyword evidence="2" id="KW-0456">Lyase</keyword>